<feature type="signal peptide" evidence="1">
    <location>
        <begin position="1"/>
        <end position="17"/>
    </location>
</feature>
<gene>
    <name evidence="2" type="ORF">F9K94_17300</name>
</gene>
<dbReference type="EMBL" id="WBVY01000004">
    <property type="protein sequence ID" value="KAB2656259.1"/>
    <property type="molecule type" value="Genomic_DNA"/>
</dbReference>
<evidence type="ECO:0008006" key="4">
    <source>
        <dbReference type="Google" id="ProtNLM"/>
    </source>
</evidence>
<keyword evidence="1" id="KW-0732">Signal</keyword>
<protein>
    <recommendedName>
        <fullName evidence="4">Lipoprotein</fullName>
    </recommendedName>
</protein>
<name>A0A7V7VT75_9HYPH</name>
<accession>A0A7V7VT75</accession>
<proteinExistence type="predicted"/>
<dbReference type="AlphaFoldDB" id="A0A7V7VT75"/>
<evidence type="ECO:0000313" key="3">
    <source>
        <dbReference type="Proteomes" id="UP000460650"/>
    </source>
</evidence>
<dbReference type="PROSITE" id="PS51257">
    <property type="entry name" value="PROKAR_LIPOPROTEIN"/>
    <property type="match status" value="1"/>
</dbReference>
<evidence type="ECO:0000256" key="1">
    <source>
        <dbReference type="SAM" id="SignalP"/>
    </source>
</evidence>
<feature type="chain" id="PRO_5031339552" description="Lipoprotein" evidence="1">
    <location>
        <begin position="18"/>
        <end position="63"/>
    </location>
</feature>
<organism evidence="2 3">
    <name type="scientific">Brucella tritici</name>
    <dbReference type="NCBI Taxonomy" id="94626"/>
    <lineage>
        <taxon>Bacteria</taxon>
        <taxon>Pseudomonadati</taxon>
        <taxon>Pseudomonadota</taxon>
        <taxon>Alphaproteobacteria</taxon>
        <taxon>Hyphomicrobiales</taxon>
        <taxon>Brucellaceae</taxon>
        <taxon>Brucella/Ochrobactrum group</taxon>
        <taxon>Brucella</taxon>
    </lineage>
</organism>
<evidence type="ECO:0000313" key="2">
    <source>
        <dbReference type="EMBL" id="KAB2656259.1"/>
    </source>
</evidence>
<reference evidence="2 3" key="1">
    <citation type="submission" date="2019-09" db="EMBL/GenBank/DDBJ databases">
        <title>Taxonomic organization of the family Brucellaceae based on a phylogenomic approach.</title>
        <authorList>
            <person name="Leclercq S."/>
            <person name="Cloeckaert A."/>
            <person name="Zygmunt M.S."/>
        </authorList>
    </citation>
    <scope>NUCLEOTIDE SEQUENCE [LARGE SCALE GENOMIC DNA]</scope>
    <source>
        <strain evidence="2 3">TA93</strain>
    </source>
</reference>
<dbReference type="Proteomes" id="UP000460650">
    <property type="component" value="Unassembled WGS sequence"/>
</dbReference>
<sequence length="63" mass="6510">MVKVIALAAFCILSACASPQGSFCLVSAPMRPSPAALAAMTDREVSAMLSHNEKGAKLCGWKA</sequence>
<comment type="caution">
    <text evidence="2">The sequence shown here is derived from an EMBL/GenBank/DDBJ whole genome shotgun (WGS) entry which is preliminary data.</text>
</comment>